<keyword evidence="4" id="KW-1185">Reference proteome</keyword>
<evidence type="ECO:0000256" key="2">
    <source>
        <dbReference type="SAM" id="MobiDB-lite"/>
    </source>
</evidence>
<evidence type="ECO:0000256" key="1">
    <source>
        <dbReference type="SAM" id="Coils"/>
    </source>
</evidence>
<evidence type="ECO:0000313" key="3">
    <source>
        <dbReference type="EMBL" id="EKD20623.1"/>
    </source>
</evidence>
<feature type="region of interest" description="Disordered" evidence="2">
    <location>
        <begin position="38"/>
        <end position="62"/>
    </location>
</feature>
<name>K1XIW6_MARBU</name>
<reference evidence="3 4" key="1">
    <citation type="journal article" date="2012" name="BMC Genomics">
        <title>Sequencing the genome of Marssonina brunnea reveals fungus-poplar co-evolution.</title>
        <authorList>
            <person name="Zhu S."/>
            <person name="Cao Y.-Z."/>
            <person name="Jiang C."/>
            <person name="Tan B.-Y."/>
            <person name="Wang Z."/>
            <person name="Feng S."/>
            <person name="Zhang L."/>
            <person name="Su X.-H."/>
            <person name="Brejova B."/>
            <person name="Vinar T."/>
            <person name="Xu M."/>
            <person name="Wang M.-X."/>
            <person name="Zhang S.-G."/>
            <person name="Huang M.-R."/>
            <person name="Wu R."/>
            <person name="Zhou Y."/>
        </authorList>
    </citation>
    <scope>NUCLEOTIDE SEQUENCE [LARGE SCALE GENOMIC DNA]</scope>
    <source>
        <strain evidence="3 4">MB_m1</strain>
    </source>
</reference>
<dbReference type="OrthoDB" id="4755094at2759"/>
<evidence type="ECO:0000313" key="4">
    <source>
        <dbReference type="Proteomes" id="UP000006753"/>
    </source>
</evidence>
<feature type="coiled-coil region" evidence="1">
    <location>
        <begin position="212"/>
        <end position="239"/>
    </location>
</feature>
<accession>K1XIW6</accession>
<sequence length="580" mass="64336">MCGSSKKTALDDDDGPVITNLASVMGTMNINGKFKSCCQKKPARNQSPSEDSSFHKRISRRAQKYKTRAVAAQDAMKAKRGHKKPVPFSTESVNLDAEVAAPVPDPNDESIRADSIVSSEVESETAAANTEDQNHAALREECELLRAQALECIRADSIVELEVESETAAVNTEDQNHAALREECEPLRAQALESIHADSIVSSGVESETAAVNAEDENHAALRKECELLRAQAVTLKNAILSRRPKQVGITETAVTKEYEFICEAVEGWVATRLGEALEDNTLYENRDTLSPDAAKLLLSFISNDGKKAFVHAGTDEYNIIAAIMTFLHQEVFNKALCGAVDYRIIELINAVGKSMRNMQPQRGEYNHIYPPPPRFPGHAHRSAGEVTCRTWYTEALAALANEAEFPTLQDRRVDDLAIHLSQVLHMFLPQRTSKKELYISLRNSIIRPSVSLGHKMCLSIDKLALEWASPEELALDTRSGWDNGLPNLILANAAADGQVLKSMPEAELDFLLNVSPALVVRAAREEVFVEPRVLRKPKLLVTTAATRKRKVLHDVLKRRPWESPTLLYWLSDFIEKQSK</sequence>
<dbReference type="InParanoid" id="K1XIW6"/>
<dbReference type="KEGG" id="mbe:MBM_01305"/>
<dbReference type="Proteomes" id="UP000006753">
    <property type="component" value="Unassembled WGS sequence"/>
</dbReference>
<dbReference type="eggNOG" id="ENOG502SVPQ">
    <property type="taxonomic scope" value="Eukaryota"/>
</dbReference>
<organism evidence="3 4">
    <name type="scientific">Marssonina brunnea f. sp. multigermtubi (strain MB_m1)</name>
    <name type="common">Marssonina leaf spot fungus</name>
    <dbReference type="NCBI Taxonomy" id="1072389"/>
    <lineage>
        <taxon>Eukaryota</taxon>
        <taxon>Fungi</taxon>
        <taxon>Dikarya</taxon>
        <taxon>Ascomycota</taxon>
        <taxon>Pezizomycotina</taxon>
        <taxon>Leotiomycetes</taxon>
        <taxon>Helotiales</taxon>
        <taxon>Drepanopezizaceae</taxon>
        <taxon>Drepanopeziza</taxon>
    </lineage>
</organism>
<dbReference type="HOGENOM" id="CLU_470156_0_0_1"/>
<dbReference type="EMBL" id="JH921429">
    <property type="protein sequence ID" value="EKD20623.1"/>
    <property type="molecule type" value="Genomic_DNA"/>
</dbReference>
<protein>
    <submittedName>
        <fullName evidence="3">Uncharacterized protein</fullName>
    </submittedName>
</protein>
<keyword evidence="1" id="KW-0175">Coiled coil</keyword>
<dbReference type="AlphaFoldDB" id="K1XIW6"/>
<dbReference type="OMA" id="YMRQIGR"/>
<proteinExistence type="predicted"/>
<gene>
    <name evidence="3" type="ORF">MBM_01305</name>
</gene>